<dbReference type="Pfam" id="PF09742">
    <property type="entry name" value="Dymeclin"/>
    <property type="match status" value="1"/>
</dbReference>
<evidence type="ECO:0000256" key="4">
    <source>
        <dbReference type="ARBA" id="ARBA00023288"/>
    </source>
</evidence>
<dbReference type="PANTHER" id="PTHR12895">
    <property type="entry name" value="DYMECLIN"/>
    <property type="match status" value="1"/>
</dbReference>
<dbReference type="PANTHER" id="PTHR12895:SF9">
    <property type="entry name" value="DYMECLIN"/>
    <property type="match status" value="1"/>
</dbReference>
<keyword evidence="4" id="KW-0449">Lipoprotein</keyword>
<feature type="region of interest" description="Disordered" evidence="5">
    <location>
        <begin position="369"/>
        <end position="390"/>
    </location>
</feature>
<organism evidence="6 7">
    <name type="scientific">Pycnococcus provasolii</name>
    <dbReference type="NCBI Taxonomy" id="41880"/>
    <lineage>
        <taxon>Eukaryota</taxon>
        <taxon>Viridiplantae</taxon>
        <taxon>Chlorophyta</taxon>
        <taxon>Pseudoscourfieldiophyceae</taxon>
        <taxon>Pseudoscourfieldiales</taxon>
        <taxon>Pycnococcaceae</taxon>
        <taxon>Pycnococcus</taxon>
    </lineage>
</organism>
<evidence type="ECO:0000313" key="7">
    <source>
        <dbReference type="Proteomes" id="UP000660262"/>
    </source>
</evidence>
<comment type="caution">
    <text evidence="6">The sequence shown here is derived from an EMBL/GenBank/DDBJ whole genome shotgun (WGS) entry which is preliminary data.</text>
</comment>
<feature type="region of interest" description="Disordered" evidence="5">
    <location>
        <begin position="1"/>
        <end position="44"/>
    </location>
</feature>
<comment type="similarity">
    <text evidence="1">Belongs to the dymeclin family.</text>
</comment>
<feature type="compositionally biased region" description="Gly residues" evidence="5">
    <location>
        <begin position="8"/>
        <end position="19"/>
    </location>
</feature>
<evidence type="ECO:0000256" key="2">
    <source>
        <dbReference type="ARBA" id="ARBA00015736"/>
    </source>
</evidence>
<dbReference type="GO" id="GO:0005794">
    <property type="term" value="C:Golgi apparatus"/>
    <property type="evidence" value="ECO:0007669"/>
    <property type="project" value="TreeGrafter"/>
</dbReference>
<proteinExistence type="inferred from homology"/>
<dbReference type="Proteomes" id="UP000660262">
    <property type="component" value="Unassembled WGS sequence"/>
</dbReference>
<reference evidence="6" key="1">
    <citation type="submission" date="2020-10" db="EMBL/GenBank/DDBJ databases">
        <title>Unveiling of a novel bifunctional photoreceptor, Dualchrome1, isolated from a cosmopolitan green alga.</title>
        <authorList>
            <person name="Suzuki S."/>
            <person name="Kawachi M."/>
        </authorList>
    </citation>
    <scope>NUCLEOTIDE SEQUENCE</scope>
    <source>
        <strain evidence="6">NIES 2893</strain>
    </source>
</reference>
<feature type="region of interest" description="Disordered" evidence="5">
    <location>
        <begin position="642"/>
        <end position="667"/>
    </location>
</feature>
<dbReference type="AlphaFoldDB" id="A0A830HE32"/>
<protein>
    <recommendedName>
        <fullName evidence="2">Dymeclin</fullName>
    </recommendedName>
</protein>
<evidence type="ECO:0000256" key="1">
    <source>
        <dbReference type="ARBA" id="ARBA00010603"/>
    </source>
</evidence>
<keyword evidence="7" id="KW-1185">Reference proteome</keyword>
<sequence>MGVASSSPGGGGNGNGNGNGASSSMSSRLEHEHARPQMAPSSAETLPVTVTGAANSDLAKDTSAWEHLPANSASATPTSTSDAAANALMARLCGANSVSLGEADAAYWTQLLSYAGDAAASMTSAEARILVHSHIARLVANNLETANLVKLVAVASDALLACLSSIQEDTPPPAPLLRRAVGALFITRHLVLGLIEHAASPEAVMGHLCDSPNAYASGERSALTCASTLDKYLRSLVAALGAQTPTDATTASAIRVLRYEGVMGLISASATQLYTPLHLSITEMDHGGGAYLAGSPITERLVAIREMRAPLIEALLTLYCDGALQPPAPSPSMWRRRRDDADTAIATHSLAMACASLLLILLQYTPPPPPSMLSPRQSQGPITPRTPRSARRAAASPFLSALTLCQDEASYPPSLPAETMERQAAGVPRISFERVYRACTTNLDTEQGTMLLYALSHHNPAFLDHVLSQSALDELVVPILALLYRGGVSTSSSSSTTTTSSSSSSSPSMATSTTPSALTTISTHHTYLLLIILLILSQDTSFQVNLHTTRILASTDLRWFADRSISPRNLRLGSLTVIVLCRIAKMHIAPPATRDLYLLTNALAVLTNLAPHFAHLDAYASQSIVGLFEAMAKRYRMLLARTQDDDESSPRDDGGAPDSSPASPKTAKRSAYLEIEVSEHYLRIVLELLNAVASESLERNPEMAYVMLYKSEVFETFAAASSEMARMEARMRGGSMAAEALGDGAGCENGGAHPQFRNLLGNLFAVIRFFTRRLEGDDNDGEMSTSASALLVKVEAACRSWQPNILSDVHQTSYQYEEEPPKAHAEYFVPYVWRLARNAVDQTKSYFDTDRIGLYAVDTVPKSF</sequence>
<dbReference type="OrthoDB" id="10253409at2759"/>
<accession>A0A830HE32</accession>
<feature type="compositionally biased region" description="Low complexity" evidence="5">
    <location>
        <begin position="373"/>
        <end position="390"/>
    </location>
</feature>
<keyword evidence="3" id="KW-0519">Myristate</keyword>
<dbReference type="InterPro" id="IPR019142">
    <property type="entry name" value="Dymeclin"/>
</dbReference>
<evidence type="ECO:0000256" key="3">
    <source>
        <dbReference type="ARBA" id="ARBA00022707"/>
    </source>
</evidence>
<dbReference type="EMBL" id="BNJQ01000009">
    <property type="protein sequence ID" value="GHP05008.1"/>
    <property type="molecule type" value="Genomic_DNA"/>
</dbReference>
<feature type="compositionally biased region" description="Low complexity" evidence="5">
    <location>
        <begin position="489"/>
        <end position="515"/>
    </location>
</feature>
<evidence type="ECO:0000256" key="5">
    <source>
        <dbReference type="SAM" id="MobiDB-lite"/>
    </source>
</evidence>
<dbReference type="GO" id="GO:0007030">
    <property type="term" value="P:Golgi organization"/>
    <property type="evidence" value="ECO:0007669"/>
    <property type="project" value="TreeGrafter"/>
</dbReference>
<name>A0A830HE32_9CHLO</name>
<evidence type="ECO:0000313" key="6">
    <source>
        <dbReference type="EMBL" id="GHP05008.1"/>
    </source>
</evidence>
<gene>
    <name evidence="6" type="ORF">PPROV_000376000</name>
</gene>
<feature type="region of interest" description="Disordered" evidence="5">
    <location>
        <begin position="488"/>
        <end position="515"/>
    </location>
</feature>